<organism evidence="2 3">
    <name type="scientific">Gnathostoma spinigerum</name>
    <dbReference type="NCBI Taxonomy" id="75299"/>
    <lineage>
        <taxon>Eukaryota</taxon>
        <taxon>Metazoa</taxon>
        <taxon>Ecdysozoa</taxon>
        <taxon>Nematoda</taxon>
        <taxon>Chromadorea</taxon>
        <taxon>Rhabditida</taxon>
        <taxon>Spirurina</taxon>
        <taxon>Gnathostomatomorpha</taxon>
        <taxon>Gnathostomatoidea</taxon>
        <taxon>Gnathostomatidae</taxon>
        <taxon>Gnathostoma</taxon>
    </lineage>
</organism>
<evidence type="ECO:0000256" key="1">
    <source>
        <dbReference type="SAM" id="MobiDB-lite"/>
    </source>
</evidence>
<name>A0ABD6ESB9_9BILA</name>
<proteinExistence type="predicted"/>
<evidence type="ECO:0000313" key="2">
    <source>
        <dbReference type="EMBL" id="MFH4980194.1"/>
    </source>
</evidence>
<keyword evidence="3" id="KW-1185">Reference proteome</keyword>
<dbReference type="AlphaFoldDB" id="A0ABD6ESB9"/>
<dbReference type="Proteomes" id="UP001608902">
    <property type="component" value="Unassembled WGS sequence"/>
</dbReference>
<comment type="caution">
    <text evidence="2">The sequence shown here is derived from an EMBL/GenBank/DDBJ whole genome shotgun (WGS) entry which is preliminary data.</text>
</comment>
<dbReference type="EMBL" id="JBGFUD010005200">
    <property type="protein sequence ID" value="MFH4980194.1"/>
    <property type="molecule type" value="Genomic_DNA"/>
</dbReference>
<feature type="region of interest" description="Disordered" evidence="1">
    <location>
        <begin position="40"/>
        <end position="70"/>
    </location>
</feature>
<accession>A0ABD6ESB9</accession>
<sequence length="121" mass="12939">MFEYDRLALDVAEQVAHIRSSIIESSPRQIVHSIRRLSGGGFSPSESDGFDCDASSGYGSPGFGSTPMSSPAPPVMMVPAHVQKACSDHGFVDEPYNASFGPFITDLVPKKTKVFSVFLPG</sequence>
<evidence type="ECO:0000313" key="3">
    <source>
        <dbReference type="Proteomes" id="UP001608902"/>
    </source>
</evidence>
<protein>
    <submittedName>
        <fullName evidence="2">Uncharacterized protein</fullName>
    </submittedName>
</protein>
<reference evidence="2 3" key="1">
    <citation type="submission" date="2024-08" db="EMBL/GenBank/DDBJ databases">
        <title>Gnathostoma spinigerum genome.</title>
        <authorList>
            <person name="Gonzalez-Bertolin B."/>
            <person name="Monzon S."/>
            <person name="Zaballos A."/>
            <person name="Jimenez P."/>
            <person name="Dekumyoy P."/>
            <person name="Varona S."/>
            <person name="Cuesta I."/>
            <person name="Sumanam S."/>
            <person name="Adisakwattana P."/>
            <person name="Gasser R.B."/>
            <person name="Hernandez-Gonzalez A."/>
            <person name="Young N.D."/>
            <person name="Perteguer M.J."/>
        </authorList>
    </citation>
    <scope>NUCLEOTIDE SEQUENCE [LARGE SCALE GENOMIC DNA]</scope>
    <source>
        <strain evidence="2">AL3</strain>
        <tissue evidence="2">Liver</tissue>
    </source>
</reference>
<gene>
    <name evidence="2" type="ORF">AB6A40_006903</name>
</gene>